<feature type="transmembrane region" description="Helical" evidence="1">
    <location>
        <begin position="102"/>
        <end position="122"/>
    </location>
</feature>
<gene>
    <name evidence="2" type="ORF">FC27_GL001194</name>
</gene>
<evidence type="ECO:0000313" key="2">
    <source>
        <dbReference type="EMBL" id="KRL65902.1"/>
    </source>
</evidence>
<dbReference type="AlphaFoldDB" id="A0A0R1SBP4"/>
<proteinExistence type="predicted"/>
<keyword evidence="1" id="KW-0812">Transmembrane</keyword>
<keyword evidence="3" id="KW-1185">Reference proteome</keyword>
<keyword evidence="1" id="KW-0472">Membrane</keyword>
<reference evidence="2 3" key="1">
    <citation type="journal article" date="2015" name="Genome Announc.">
        <title>Expanding the biotechnology potential of lactobacilli through comparative genomics of 213 strains and associated genera.</title>
        <authorList>
            <person name="Sun Z."/>
            <person name="Harris H.M."/>
            <person name="McCann A."/>
            <person name="Guo C."/>
            <person name="Argimon S."/>
            <person name="Zhang W."/>
            <person name="Yang X."/>
            <person name="Jeffery I.B."/>
            <person name="Cooney J.C."/>
            <person name="Kagawa T.F."/>
            <person name="Liu W."/>
            <person name="Song Y."/>
            <person name="Salvetti E."/>
            <person name="Wrobel A."/>
            <person name="Rasinkangas P."/>
            <person name="Parkhill J."/>
            <person name="Rea M.C."/>
            <person name="O'Sullivan O."/>
            <person name="Ritari J."/>
            <person name="Douillard F.P."/>
            <person name="Paul Ross R."/>
            <person name="Yang R."/>
            <person name="Briner A.E."/>
            <person name="Felis G.E."/>
            <person name="de Vos W.M."/>
            <person name="Barrangou R."/>
            <person name="Klaenhammer T.R."/>
            <person name="Caufield P.W."/>
            <person name="Cui Y."/>
            <person name="Zhang H."/>
            <person name="O'Toole P.W."/>
        </authorList>
    </citation>
    <scope>NUCLEOTIDE SEQUENCE [LARGE SCALE GENOMIC DNA]</scope>
    <source>
        <strain evidence="2 3">DSM 14857</strain>
    </source>
</reference>
<organism evidence="2 3">
    <name type="scientific">Companilactobacillus versmoldensis DSM 14857 = KCTC 3814</name>
    <dbReference type="NCBI Taxonomy" id="1423815"/>
    <lineage>
        <taxon>Bacteria</taxon>
        <taxon>Bacillati</taxon>
        <taxon>Bacillota</taxon>
        <taxon>Bacilli</taxon>
        <taxon>Lactobacillales</taxon>
        <taxon>Lactobacillaceae</taxon>
        <taxon>Companilactobacillus</taxon>
    </lineage>
</organism>
<comment type="caution">
    <text evidence="2">The sequence shown here is derived from an EMBL/GenBank/DDBJ whole genome shotgun (WGS) entry which is preliminary data.</text>
</comment>
<feature type="transmembrane region" description="Helical" evidence="1">
    <location>
        <begin position="35"/>
        <end position="57"/>
    </location>
</feature>
<dbReference type="PATRIC" id="fig|1423815.3.peg.1225"/>
<feature type="transmembrane region" description="Helical" evidence="1">
    <location>
        <begin position="12"/>
        <end position="29"/>
    </location>
</feature>
<dbReference type="InterPro" id="IPR036259">
    <property type="entry name" value="MFS_trans_sf"/>
</dbReference>
<dbReference type="SUPFAM" id="SSF103473">
    <property type="entry name" value="MFS general substrate transporter"/>
    <property type="match status" value="1"/>
</dbReference>
<dbReference type="Proteomes" id="UP000051647">
    <property type="component" value="Unassembled WGS sequence"/>
</dbReference>
<keyword evidence="1" id="KW-1133">Transmembrane helix</keyword>
<evidence type="ECO:0000313" key="3">
    <source>
        <dbReference type="Proteomes" id="UP000051647"/>
    </source>
</evidence>
<accession>A0A0R1SBP4</accession>
<dbReference type="STRING" id="1423815.FC27_GL001194"/>
<evidence type="ECO:0000256" key="1">
    <source>
        <dbReference type="SAM" id="Phobius"/>
    </source>
</evidence>
<protein>
    <submittedName>
        <fullName evidence="2">Uncharacterized protein</fullName>
    </submittedName>
</protein>
<name>A0A0R1SBP4_9LACO</name>
<dbReference type="eggNOG" id="COG2814">
    <property type="taxonomic scope" value="Bacteria"/>
</dbReference>
<dbReference type="Gene3D" id="1.20.1250.20">
    <property type="entry name" value="MFS general substrate transporter like domains"/>
    <property type="match status" value="1"/>
</dbReference>
<dbReference type="RefSeq" id="WP_235699654.1">
    <property type="nucleotide sequence ID" value="NZ_AZFA01000024.1"/>
</dbReference>
<sequence length="132" mass="14222">MIAKNNGEFKLPYVFILLIIFCLLLGVSFNNQITGMVVLAILCTLVISYGTTIQLGFMDEAARKYPQSLALATSLISIFSNVGISIGSFSASTTVRFFSLNAVGYVAAIYGVIALVLAIFLGRAIKKEWAQA</sequence>
<feature type="transmembrane region" description="Helical" evidence="1">
    <location>
        <begin position="69"/>
        <end position="90"/>
    </location>
</feature>
<dbReference type="EMBL" id="AZFA01000024">
    <property type="protein sequence ID" value="KRL65902.1"/>
    <property type="molecule type" value="Genomic_DNA"/>
</dbReference>